<reference evidence="2" key="2">
    <citation type="submission" date="2015-01" db="EMBL/GenBank/DDBJ databases">
        <title>Evolutionary Origins and Diversification of the Mycorrhizal Mutualists.</title>
        <authorList>
            <consortium name="DOE Joint Genome Institute"/>
            <consortium name="Mycorrhizal Genomics Consortium"/>
            <person name="Kohler A."/>
            <person name="Kuo A."/>
            <person name="Nagy L.G."/>
            <person name="Floudas D."/>
            <person name="Copeland A."/>
            <person name="Barry K.W."/>
            <person name="Cichocki N."/>
            <person name="Veneault-Fourrey C."/>
            <person name="LaButti K."/>
            <person name="Lindquist E.A."/>
            <person name="Lipzen A."/>
            <person name="Lundell T."/>
            <person name="Morin E."/>
            <person name="Murat C."/>
            <person name="Riley R."/>
            <person name="Ohm R."/>
            <person name="Sun H."/>
            <person name="Tunlid A."/>
            <person name="Henrissat B."/>
            <person name="Grigoriev I.V."/>
            <person name="Hibbett D.S."/>
            <person name="Martin F."/>
        </authorList>
    </citation>
    <scope>NUCLEOTIDE SEQUENCE [LARGE SCALE GENOMIC DNA]</scope>
    <source>
        <strain evidence="2">Marx 270</strain>
    </source>
</reference>
<keyword evidence="2" id="KW-1185">Reference proteome</keyword>
<evidence type="ECO:0000313" key="1">
    <source>
        <dbReference type="EMBL" id="KIN94547.1"/>
    </source>
</evidence>
<feature type="non-terminal residue" evidence="1">
    <location>
        <position position="1"/>
    </location>
</feature>
<dbReference type="InParanoid" id="A0A0C3IBW2"/>
<gene>
    <name evidence="1" type="ORF">M404DRAFT_98130</name>
</gene>
<organism evidence="1 2">
    <name type="scientific">Pisolithus tinctorius Marx 270</name>
    <dbReference type="NCBI Taxonomy" id="870435"/>
    <lineage>
        <taxon>Eukaryota</taxon>
        <taxon>Fungi</taxon>
        <taxon>Dikarya</taxon>
        <taxon>Basidiomycota</taxon>
        <taxon>Agaricomycotina</taxon>
        <taxon>Agaricomycetes</taxon>
        <taxon>Agaricomycetidae</taxon>
        <taxon>Boletales</taxon>
        <taxon>Sclerodermatineae</taxon>
        <taxon>Pisolithaceae</taxon>
        <taxon>Pisolithus</taxon>
    </lineage>
</organism>
<dbReference type="EMBL" id="KN832094">
    <property type="protein sequence ID" value="KIN94547.1"/>
    <property type="molecule type" value="Genomic_DNA"/>
</dbReference>
<dbReference type="STRING" id="870435.A0A0C3IBW2"/>
<dbReference type="Proteomes" id="UP000054217">
    <property type="component" value="Unassembled WGS sequence"/>
</dbReference>
<accession>A0A0C3IBW2</accession>
<dbReference type="AlphaFoldDB" id="A0A0C3IBW2"/>
<proteinExistence type="predicted"/>
<sequence length="259" mass="30095">QIQLAVACWQITSRATEAQTLTIARRRDRLQSHIHGIFNTAEKLFGDRFEDAELCWSSHPHDPETIALPLPSNIGKDHFERSGLGYVTLLELQLRQGQANDCLHELRLILAEKAVIFRTNICHGSNYHMTTHAWGRVANADAAVQRHAALYHRCCIQMGRLGAGPDILERYKELNDSDLTISTAVSDPNARGHRDDTLPWIWTMDVPRDTAANDWMSEFYRVNWLWMRVLQDRWKEGVQLLKCEQEWTKNFFENKVRFW</sequence>
<evidence type="ECO:0000313" key="2">
    <source>
        <dbReference type="Proteomes" id="UP000054217"/>
    </source>
</evidence>
<name>A0A0C3IBW2_PISTI</name>
<dbReference type="OrthoDB" id="3232711at2759"/>
<feature type="non-terminal residue" evidence="1">
    <location>
        <position position="259"/>
    </location>
</feature>
<protein>
    <submittedName>
        <fullName evidence="1">Uncharacterized protein</fullName>
    </submittedName>
</protein>
<dbReference type="HOGENOM" id="CLU_003703_3_2_1"/>
<reference evidence="1 2" key="1">
    <citation type="submission" date="2014-04" db="EMBL/GenBank/DDBJ databases">
        <authorList>
            <consortium name="DOE Joint Genome Institute"/>
            <person name="Kuo A."/>
            <person name="Kohler A."/>
            <person name="Costa M.D."/>
            <person name="Nagy L.G."/>
            <person name="Floudas D."/>
            <person name="Copeland A."/>
            <person name="Barry K.W."/>
            <person name="Cichocki N."/>
            <person name="Veneault-Fourrey C."/>
            <person name="LaButti K."/>
            <person name="Lindquist E.A."/>
            <person name="Lipzen A."/>
            <person name="Lundell T."/>
            <person name="Morin E."/>
            <person name="Murat C."/>
            <person name="Sun H."/>
            <person name="Tunlid A."/>
            <person name="Henrissat B."/>
            <person name="Grigoriev I.V."/>
            <person name="Hibbett D.S."/>
            <person name="Martin F."/>
            <person name="Nordberg H.P."/>
            <person name="Cantor M.N."/>
            <person name="Hua S.X."/>
        </authorList>
    </citation>
    <scope>NUCLEOTIDE SEQUENCE [LARGE SCALE GENOMIC DNA]</scope>
    <source>
        <strain evidence="1 2">Marx 270</strain>
    </source>
</reference>